<accession>A0ABW3TA63</accession>
<evidence type="ECO:0000313" key="7">
    <source>
        <dbReference type="EMBL" id="MFD1193953.1"/>
    </source>
</evidence>
<dbReference type="EMBL" id="JBHTKR010000002">
    <property type="protein sequence ID" value="MFD1193953.1"/>
    <property type="molecule type" value="Genomic_DNA"/>
</dbReference>
<dbReference type="Proteomes" id="UP001597151">
    <property type="component" value="Unassembled WGS sequence"/>
</dbReference>
<feature type="domain" description="PAS" evidence="5">
    <location>
        <begin position="140"/>
        <end position="206"/>
    </location>
</feature>
<dbReference type="SUPFAM" id="SSF53098">
    <property type="entry name" value="Ribonuclease H-like"/>
    <property type="match status" value="1"/>
</dbReference>
<dbReference type="SMART" id="SM00091">
    <property type="entry name" value="PAS"/>
    <property type="match status" value="1"/>
</dbReference>
<keyword evidence="7" id="KW-0378">Hydrolase</keyword>
<dbReference type="Gene3D" id="3.30.420.10">
    <property type="entry name" value="Ribonuclease H-like superfamily/Ribonuclease H"/>
    <property type="match status" value="1"/>
</dbReference>
<dbReference type="EC" id="2.7.7.7" evidence="1"/>
<comment type="caution">
    <text evidence="7">The sequence shown here is derived from an EMBL/GenBank/DDBJ whole genome shotgun (WGS) entry which is preliminary data.</text>
</comment>
<dbReference type="InterPro" id="IPR036397">
    <property type="entry name" value="RNaseH_sf"/>
</dbReference>
<feature type="domain" description="Exonuclease" evidence="6">
    <location>
        <begin position="275"/>
        <end position="444"/>
    </location>
</feature>
<name>A0ABW3TA63_9RHOB</name>
<dbReference type="PROSITE" id="PS51257">
    <property type="entry name" value="PROKAR_LIPOPROTEIN"/>
    <property type="match status" value="1"/>
</dbReference>
<dbReference type="Pfam" id="PF00929">
    <property type="entry name" value="RNase_T"/>
    <property type="match status" value="1"/>
</dbReference>
<dbReference type="GO" id="GO:0004527">
    <property type="term" value="F:exonuclease activity"/>
    <property type="evidence" value="ECO:0007669"/>
    <property type="project" value="UniProtKB-KW"/>
</dbReference>
<comment type="function">
    <text evidence="2">DNA polymerase III is a complex, multichain enzyme responsible for most of the replicative synthesis in bacteria. The epsilon subunit contain the editing function and is a proofreading 3'-5' exonuclease.</text>
</comment>
<evidence type="ECO:0000256" key="4">
    <source>
        <dbReference type="SAM" id="Phobius"/>
    </source>
</evidence>
<feature type="transmembrane region" description="Helical" evidence="4">
    <location>
        <begin position="45"/>
        <end position="68"/>
    </location>
</feature>
<sequence length="475" mass="51768">MFDRLGPRQRTLAFFGLLALACILVVAGALMLADARLDMPEARPAFVSVGLMSGFAILGICALMWLIFDETVARPIERLAAAMHARASTDMRGGIDTAVARHLGDLTTAASALTSRLGEARTEANADIARHTARLMSEREQLTRILSAIPAAVLMVGSDHRITLYDGHAAAMLDEQHHLGLGQRIFDYFDETYLRTALENLADSGGSTLDQQLVTADGARLFDVTLHDLGTGAGYMLSFPVPRETTPARPVVYDFEMNTREASGDIMDVPLRDLTYVIFDTETTGLLPDRDEVVQIGALRVVNCQQAGGEVLDLLVNPGRPIPARSTAVHGVTDAMVRDAPDMARAGRRFHSFARDAVLVAHNAPFDMAFFHRHAPAIGAEFTNPVLDTVLLSAVLFGGTEGHTLDEIAQRLEIDLPEEVRHTALGDAIATRDVFLRMIPMLEARGLRTFGDILTEMRKHKRLLPDLNSDLTTKG</sequence>
<dbReference type="SUPFAM" id="SSF55785">
    <property type="entry name" value="PYP-like sensor domain (PAS domain)"/>
    <property type="match status" value="1"/>
</dbReference>
<keyword evidence="7" id="KW-0540">Nuclease</keyword>
<evidence type="ECO:0000256" key="2">
    <source>
        <dbReference type="ARBA" id="ARBA00025483"/>
    </source>
</evidence>
<dbReference type="RefSeq" id="WP_380789301.1">
    <property type="nucleotide sequence ID" value="NZ_JBHTKR010000002.1"/>
</dbReference>
<keyword evidence="4" id="KW-0472">Membrane</keyword>
<comment type="catalytic activity">
    <reaction evidence="3">
        <text>DNA(n) + a 2'-deoxyribonucleoside 5'-triphosphate = DNA(n+1) + diphosphate</text>
        <dbReference type="Rhea" id="RHEA:22508"/>
        <dbReference type="Rhea" id="RHEA-COMP:17339"/>
        <dbReference type="Rhea" id="RHEA-COMP:17340"/>
        <dbReference type="ChEBI" id="CHEBI:33019"/>
        <dbReference type="ChEBI" id="CHEBI:61560"/>
        <dbReference type="ChEBI" id="CHEBI:173112"/>
        <dbReference type="EC" id="2.7.7.7"/>
    </reaction>
</comment>
<gene>
    <name evidence="7" type="ORF">ACFQ3C_04665</name>
</gene>
<keyword evidence="7" id="KW-0269">Exonuclease</keyword>
<dbReference type="InterPro" id="IPR035965">
    <property type="entry name" value="PAS-like_dom_sf"/>
</dbReference>
<dbReference type="InterPro" id="IPR006054">
    <property type="entry name" value="DnaQ"/>
</dbReference>
<reference evidence="8" key="1">
    <citation type="journal article" date="2019" name="Int. J. Syst. Evol. Microbiol.">
        <title>The Global Catalogue of Microorganisms (GCM) 10K type strain sequencing project: providing services to taxonomists for standard genome sequencing and annotation.</title>
        <authorList>
            <consortium name="The Broad Institute Genomics Platform"/>
            <consortium name="The Broad Institute Genome Sequencing Center for Infectious Disease"/>
            <person name="Wu L."/>
            <person name="Ma J."/>
        </authorList>
    </citation>
    <scope>NUCLEOTIDE SEQUENCE [LARGE SCALE GENOMIC DNA]</scope>
    <source>
        <strain evidence="8">CCUG 55328</strain>
    </source>
</reference>
<protein>
    <recommendedName>
        <fullName evidence="1">DNA-directed DNA polymerase</fullName>
        <ecNumber evidence="1">2.7.7.7</ecNumber>
    </recommendedName>
</protein>
<evidence type="ECO:0000256" key="3">
    <source>
        <dbReference type="ARBA" id="ARBA00049244"/>
    </source>
</evidence>
<dbReference type="InterPro" id="IPR012337">
    <property type="entry name" value="RNaseH-like_sf"/>
</dbReference>
<evidence type="ECO:0000256" key="1">
    <source>
        <dbReference type="ARBA" id="ARBA00012417"/>
    </source>
</evidence>
<dbReference type="InterPro" id="IPR000014">
    <property type="entry name" value="PAS"/>
</dbReference>
<dbReference type="SMART" id="SM00479">
    <property type="entry name" value="EXOIII"/>
    <property type="match status" value="1"/>
</dbReference>
<dbReference type="Gene3D" id="3.30.450.20">
    <property type="entry name" value="PAS domain"/>
    <property type="match status" value="1"/>
</dbReference>
<evidence type="ECO:0000313" key="8">
    <source>
        <dbReference type="Proteomes" id="UP001597151"/>
    </source>
</evidence>
<dbReference type="NCBIfam" id="TIGR00573">
    <property type="entry name" value="dnaq"/>
    <property type="match status" value="1"/>
</dbReference>
<keyword evidence="4" id="KW-0812">Transmembrane</keyword>
<keyword evidence="4" id="KW-1133">Transmembrane helix</keyword>
<proteinExistence type="predicted"/>
<dbReference type="PANTHER" id="PTHR30231:SF41">
    <property type="entry name" value="DNA POLYMERASE III SUBUNIT EPSILON"/>
    <property type="match status" value="1"/>
</dbReference>
<organism evidence="7 8">
    <name type="scientific">Seohaeicola saemankumensis</name>
    <dbReference type="NCBI Taxonomy" id="481181"/>
    <lineage>
        <taxon>Bacteria</taxon>
        <taxon>Pseudomonadati</taxon>
        <taxon>Pseudomonadota</taxon>
        <taxon>Alphaproteobacteria</taxon>
        <taxon>Rhodobacterales</taxon>
        <taxon>Roseobacteraceae</taxon>
        <taxon>Seohaeicola</taxon>
    </lineage>
</organism>
<feature type="transmembrane region" description="Helical" evidence="4">
    <location>
        <begin position="12"/>
        <end position="33"/>
    </location>
</feature>
<dbReference type="CDD" id="cd06127">
    <property type="entry name" value="DEDDh"/>
    <property type="match status" value="1"/>
</dbReference>
<evidence type="ECO:0000259" key="5">
    <source>
        <dbReference type="SMART" id="SM00091"/>
    </source>
</evidence>
<dbReference type="PANTHER" id="PTHR30231">
    <property type="entry name" value="DNA POLYMERASE III SUBUNIT EPSILON"/>
    <property type="match status" value="1"/>
</dbReference>
<evidence type="ECO:0000259" key="6">
    <source>
        <dbReference type="SMART" id="SM00479"/>
    </source>
</evidence>
<keyword evidence="8" id="KW-1185">Reference proteome</keyword>
<dbReference type="InterPro" id="IPR013520">
    <property type="entry name" value="Ribonucl_H"/>
</dbReference>